<dbReference type="InterPro" id="IPR000691">
    <property type="entry name" value="Prot_inh_I16_SSI"/>
</dbReference>
<dbReference type="OrthoDB" id="4567948at2"/>
<dbReference type="SUPFAM" id="SSF55399">
    <property type="entry name" value="Subtilisin inhibitor"/>
    <property type="match status" value="1"/>
</dbReference>
<keyword evidence="6 8" id="KW-0722">Serine protease inhibitor</keyword>
<protein>
    <recommendedName>
        <fullName evidence="10">Subtilisin inhibitor domain-containing protein</fullName>
    </recommendedName>
</protein>
<dbReference type="GO" id="GO:0005576">
    <property type="term" value="C:extracellular region"/>
    <property type="evidence" value="ECO:0007669"/>
    <property type="project" value="UniProtKB-SubCell"/>
</dbReference>
<evidence type="ECO:0000256" key="7">
    <source>
        <dbReference type="ARBA" id="ARBA00023157"/>
    </source>
</evidence>
<organism evidence="11 12">
    <name type="scientific">Actinomadura darangshiensis</name>
    <dbReference type="NCBI Taxonomy" id="705336"/>
    <lineage>
        <taxon>Bacteria</taxon>
        <taxon>Bacillati</taxon>
        <taxon>Actinomycetota</taxon>
        <taxon>Actinomycetes</taxon>
        <taxon>Streptosporangiales</taxon>
        <taxon>Thermomonosporaceae</taxon>
        <taxon>Actinomadura</taxon>
    </lineage>
</organism>
<feature type="domain" description="Subtilisin inhibitor" evidence="10">
    <location>
        <begin position="26"/>
        <end position="113"/>
    </location>
</feature>
<dbReference type="Pfam" id="PF00720">
    <property type="entry name" value="SSI"/>
    <property type="match status" value="1"/>
</dbReference>
<dbReference type="EMBL" id="SMKY01000350">
    <property type="protein sequence ID" value="TDD64870.1"/>
    <property type="molecule type" value="Genomic_DNA"/>
</dbReference>
<comment type="subcellular location">
    <subcellularLocation>
        <location evidence="1">Secreted</location>
    </subcellularLocation>
</comment>
<evidence type="ECO:0000256" key="4">
    <source>
        <dbReference type="ARBA" id="ARBA00022525"/>
    </source>
</evidence>
<evidence type="ECO:0000313" key="12">
    <source>
        <dbReference type="Proteomes" id="UP000295578"/>
    </source>
</evidence>
<dbReference type="InterPro" id="IPR023549">
    <property type="entry name" value="Subtilisin_inhibitor"/>
</dbReference>
<comment type="similarity">
    <text evidence="2 8">Belongs to the protease inhibitor I16 (SSI) family.</text>
</comment>
<accession>A0A4R5A1P8</accession>
<keyword evidence="9" id="KW-0732">Signal</keyword>
<evidence type="ECO:0000256" key="6">
    <source>
        <dbReference type="ARBA" id="ARBA00022900"/>
    </source>
</evidence>
<evidence type="ECO:0000256" key="9">
    <source>
        <dbReference type="SAM" id="SignalP"/>
    </source>
</evidence>
<keyword evidence="7" id="KW-1015">Disulfide bond</keyword>
<name>A0A4R5A1P8_9ACTN</name>
<dbReference type="GO" id="GO:0004867">
    <property type="term" value="F:serine-type endopeptidase inhibitor activity"/>
    <property type="evidence" value="ECO:0007669"/>
    <property type="project" value="UniProtKB-KW"/>
</dbReference>
<keyword evidence="12" id="KW-1185">Reference proteome</keyword>
<dbReference type="Gene3D" id="3.30.350.10">
    <property type="entry name" value="Subtilisin inhibitor-like"/>
    <property type="match status" value="1"/>
</dbReference>
<dbReference type="Proteomes" id="UP000295578">
    <property type="component" value="Unassembled WGS sequence"/>
</dbReference>
<reference evidence="11 12" key="1">
    <citation type="submission" date="2019-03" db="EMBL/GenBank/DDBJ databases">
        <title>Draft genome sequences of novel Actinobacteria.</title>
        <authorList>
            <person name="Sahin N."/>
            <person name="Ay H."/>
            <person name="Saygin H."/>
        </authorList>
    </citation>
    <scope>NUCLEOTIDE SEQUENCE [LARGE SCALE GENOMIC DNA]</scope>
    <source>
        <strain evidence="11 12">DSM 45941</strain>
    </source>
</reference>
<feature type="chain" id="PRO_5020970944" description="Subtilisin inhibitor domain-containing protein" evidence="9">
    <location>
        <begin position="25"/>
        <end position="128"/>
    </location>
</feature>
<keyword evidence="5 8" id="KW-0646">Protease inhibitor</keyword>
<evidence type="ECO:0000259" key="10">
    <source>
        <dbReference type="Pfam" id="PF00720"/>
    </source>
</evidence>
<dbReference type="AlphaFoldDB" id="A0A4R5A1P8"/>
<evidence type="ECO:0000256" key="3">
    <source>
        <dbReference type="ARBA" id="ARBA00011738"/>
    </source>
</evidence>
<sequence>MRTALGVVTLAFGTVAALAVPAHAAAASQLTVSVVPEISSGPADHSVTLECEPTGGDHPDAKAACADLIDAGGDFRRIPPSSAACPQIYRPVVASVQGVWRGVKISTSARYINAVCANTETGGHVFNF</sequence>
<evidence type="ECO:0000256" key="8">
    <source>
        <dbReference type="RuleBase" id="RU003471"/>
    </source>
</evidence>
<dbReference type="PRINTS" id="PR00294">
    <property type="entry name" value="SSBTLNINHBTR"/>
</dbReference>
<comment type="caution">
    <text evidence="11">The sequence shown here is derived from an EMBL/GenBank/DDBJ whole genome shotgun (WGS) entry which is preliminary data.</text>
</comment>
<dbReference type="RefSeq" id="WP_132204546.1">
    <property type="nucleotide sequence ID" value="NZ_SMKY01000350.1"/>
</dbReference>
<evidence type="ECO:0000256" key="1">
    <source>
        <dbReference type="ARBA" id="ARBA00004613"/>
    </source>
</evidence>
<evidence type="ECO:0000256" key="2">
    <source>
        <dbReference type="ARBA" id="ARBA00010472"/>
    </source>
</evidence>
<gene>
    <name evidence="11" type="ORF">E1293_40970</name>
</gene>
<keyword evidence="4" id="KW-0964">Secreted</keyword>
<comment type="subunit">
    <text evidence="3">Homodimer.</text>
</comment>
<dbReference type="InterPro" id="IPR020054">
    <property type="entry name" value="Prot_inh_SSI_I16_CS"/>
</dbReference>
<dbReference type="PROSITE" id="PS00999">
    <property type="entry name" value="SSI"/>
    <property type="match status" value="1"/>
</dbReference>
<feature type="signal peptide" evidence="9">
    <location>
        <begin position="1"/>
        <end position="24"/>
    </location>
</feature>
<dbReference type="InterPro" id="IPR036819">
    <property type="entry name" value="Subtilisin_inhibitor-like_sf"/>
</dbReference>
<proteinExistence type="inferred from homology"/>
<evidence type="ECO:0000256" key="5">
    <source>
        <dbReference type="ARBA" id="ARBA00022690"/>
    </source>
</evidence>
<evidence type="ECO:0000313" key="11">
    <source>
        <dbReference type="EMBL" id="TDD64870.1"/>
    </source>
</evidence>